<feature type="compositionally biased region" description="Acidic residues" evidence="2">
    <location>
        <begin position="143"/>
        <end position="156"/>
    </location>
</feature>
<dbReference type="Proteomes" id="UP000698924">
    <property type="component" value="Unassembled WGS sequence"/>
</dbReference>
<evidence type="ECO:0000259" key="3">
    <source>
        <dbReference type="Pfam" id="PF18291"/>
    </source>
</evidence>
<accession>A0AA41D9H9</accession>
<dbReference type="Gene3D" id="4.10.520.10">
    <property type="entry name" value="IHF-like DNA-binding proteins"/>
    <property type="match status" value="1"/>
</dbReference>
<dbReference type="Pfam" id="PF18291">
    <property type="entry name" value="HU-HIG"/>
    <property type="match status" value="1"/>
</dbReference>
<protein>
    <submittedName>
        <fullName evidence="4">HU family DNA-binding protein</fullName>
    </submittedName>
</protein>
<keyword evidence="1 4" id="KW-0238">DNA-binding</keyword>
<dbReference type="NCBIfam" id="TIGR01201">
    <property type="entry name" value="HU_rel"/>
    <property type="match status" value="1"/>
</dbReference>
<dbReference type="GO" id="GO:0003677">
    <property type="term" value="F:DNA binding"/>
    <property type="evidence" value="ECO:0007669"/>
    <property type="project" value="UniProtKB-KW"/>
</dbReference>
<dbReference type="EMBL" id="JACJMO010000002">
    <property type="protein sequence ID" value="MBM6856532.1"/>
    <property type="molecule type" value="Genomic_DNA"/>
</dbReference>
<sequence>MSVNYSLALMSSEPGNPDGEKKYYAKMQASGEVTMDEMAEDIAYATTLTDGDVLNALRALIKQMNKHLASGKIVRLEKFGSFQLQLQSEGALTEKEFTSANIIGARIQFRPGKPVKAATRAGDGGLTFKRVPKKGETLPADESTGDGDDEEGGSPL</sequence>
<dbReference type="InterPro" id="IPR005902">
    <property type="entry name" value="HU_DNA-bd_put"/>
</dbReference>
<reference evidence="4 5" key="1">
    <citation type="journal article" date="2021" name="Sci. Rep.">
        <title>The distribution of antibiotic resistance genes in chicken gut microbiota commensals.</title>
        <authorList>
            <person name="Juricova H."/>
            <person name="Matiasovicova J."/>
            <person name="Kubasova T."/>
            <person name="Cejkova D."/>
            <person name="Rychlik I."/>
        </authorList>
    </citation>
    <scope>NUCLEOTIDE SEQUENCE [LARGE SCALE GENOMIC DNA]</scope>
    <source>
        <strain evidence="4 5">An421</strain>
    </source>
</reference>
<organism evidence="4 5">
    <name type="scientific">Caecibacteroides pullorum</name>
    <dbReference type="NCBI Taxonomy" id="2725562"/>
    <lineage>
        <taxon>Bacteria</taxon>
        <taxon>Pseudomonadati</taxon>
        <taxon>Bacteroidota</taxon>
        <taxon>Bacteroidia</taxon>
        <taxon>Bacteroidales</taxon>
        <taxon>Bacteroidaceae</taxon>
        <taxon>Caecibacteroides</taxon>
    </lineage>
</organism>
<dbReference type="AlphaFoldDB" id="A0AA41D9H9"/>
<feature type="region of interest" description="Disordered" evidence="2">
    <location>
        <begin position="114"/>
        <end position="156"/>
    </location>
</feature>
<name>A0AA41D9H9_9BACT</name>
<comment type="caution">
    <text evidence="4">The sequence shown here is derived from an EMBL/GenBank/DDBJ whole genome shotgun (WGS) entry which is preliminary data.</text>
</comment>
<dbReference type="InterPro" id="IPR041607">
    <property type="entry name" value="HU-HIG"/>
</dbReference>
<dbReference type="RefSeq" id="WP_204971018.1">
    <property type="nucleotide sequence ID" value="NZ_JAAZTS010000002.1"/>
</dbReference>
<dbReference type="SUPFAM" id="SSF47729">
    <property type="entry name" value="IHF-like DNA-binding proteins"/>
    <property type="match status" value="1"/>
</dbReference>
<keyword evidence="5" id="KW-1185">Reference proteome</keyword>
<proteinExistence type="predicted"/>
<dbReference type="InterPro" id="IPR010992">
    <property type="entry name" value="IHF-like_DNA-bd_dom_sf"/>
</dbReference>
<evidence type="ECO:0000313" key="4">
    <source>
        <dbReference type="EMBL" id="MBM6856532.1"/>
    </source>
</evidence>
<evidence type="ECO:0000256" key="1">
    <source>
        <dbReference type="ARBA" id="ARBA00023125"/>
    </source>
</evidence>
<gene>
    <name evidence="4" type="ORF">H6D15_02750</name>
</gene>
<evidence type="ECO:0000313" key="5">
    <source>
        <dbReference type="Proteomes" id="UP000698924"/>
    </source>
</evidence>
<evidence type="ECO:0000256" key="2">
    <source>
        <dbReference type="SAM" id="MobiDB-lite"/>
    </source>
</evidence>
<feature type="domain" description="HU" evidence="3">
    <location>
        <begin position="1"/>
        <end position="119"/>
    </location>
</feature>